<dbReference type="OrthoDB" id="2699692at2759"/>
<sequence>MAIDEPEFLLFGAATNATAWGHQLGSPLSSMPLNASPSRPSLSMLAPSWDSPPLLPEVQPSAADQQWESQQGSHSMPSLAAIAPSWDSPTSSPAVSPPPRSLPAAAQIAQTVPSPLEHGCMDERLDGVAAAKLQPMLATSQQLSPQPTATNATAGECHVISCFCQY</sequence>
<reference evidence="3" key="2">
    <citation type="submission" date="2015-01" db="EMBL/GenBank/DDBJ databases">
        <title>Evolutionary Origins and Diversification of the Mycorrhizal Mutualists.</title>
        <authorList>
            <consortium name="DOE Joint Genome Institute"/>
            <consortium name="Mycorrhizal Genomics Consortium"/>
            <person name="Kohler A."/>
            <person name="Kuo A."/>
            <person name="Nagy L.G."/>
            <person name="Floudas D."/>
            <person name="Copeland A."/>
            <person name="Barry K.W."/>
            <person name="Cichocki N."/>
            <person name="Veneault-Fourrey C."/>
            <person name="LaButti K."/>
            <person name="Lindquist E.A."/>
            <person name="Lipzen A."/>
            <person name="Lundell T."/>
            <person name="Morin E."/>
            <person name="Murat C."/>
            <person name="Riley R."/>
            <person name="Ohm R."/>
            <person name="Sun H."/>
            <person name="Tunlid A."/>
            <person name="Henrissat B."/>
            <person name="Grigoriev I.V."/>
            <person name="Hibbett D.S."/>
            <person name="Martin F."/>
        </authorList>
    </citation>
    <scope>NUCLEOTIDE SEQUENCE [LARGE SCALE GENOMIC DNA]</scope>
    <source>
        <strain evidence="3">Marx 270</strain>
    </source>
</reference>
<organism evidence="2 3">
    <name type="scientific">Pisolithus tinctorius Marx 270</name>
    <dbReference type="NCBI Taxonomy" id="870435"/>
    <lineage>
        <taxon>Eukaryota</taxon>
        <taxon>Fungi</taxon>
        <taxon>Dikarya</taxon>
        <taxon>Basidiomycota</taxon>
        <taxon>Agaricomycotina</taxon>
        <taxon>Agaricomycetes</taxon>
        <taxon>Agaricomycetidae</taxon>
        <taxon>Boletales</taxon>
        <taxon>Sclerodermatineae</taxon>
        <taxon>Pisolithaceae</taxon>
        <taxon>Pisolithus</taxon>
    </lineage>
</organism>
<dbReference type="InParanoid" id="A0A0C3IYY5"/>
<evidence type="ECO:0000313" key="3">
    <source>
        <dbReference type="Proteomes" id="UP000054217"/>
    </source>
</evidence>
<dbReference type="EMBL" id="KN831984">
    <property type="protein sequence ID" value="KIO02013.1"/>
    <property type="molecule type" value="Genomic_DNA"/>
</dbReference>
<dbReference type="Proteomes" id="UP000054217">
    <property type="component" value="Unassembled WGS sequence"/>
</dbReference>
<protein>
    <submittedName>
        <fullName evidence="2">Uncharacterized protein</fullName>
    </submittedName>
</protein>
<proteinExistence type="predicted"/>
<evidence type="ECO:0000256" key="1">
    <source>
        <dbReference type="SAM" id="MobiDB-lite"/>
    </source>
</evidence>
<feature type="compositionally biased region" description="Polar residues" evidence="1">
    <location>
        <begin position="62"/>
        <end position="76"/>
    </location>
</feature>
<dbReference type="AlphaFoldDB" id="A0A0C3IYY5"/>
<gene>
    <name evidence="2" type="ORF">M404DRAFT_28238</name>
</gene>
<feature type="region of interest" description="Disordered" evidence="1">
    <location>
        <begin position="27"/>
        <end position="104"/>
    </location>
</feature>
<dbReference type="HOGENOM" id="CLU_113827_0_0_1"/>
<reference evidence="2 3" key="1">
    <citation type="submission" date="2014-04" db="EMBL/GenBank/DDBJ databases">
        <authorList>
            <consortium name="DOE Joint Genome Institute"/>
            <person name="Kuo A."/>
            <person name="Kohler A."/>
            <person name="Costa M.D."/>
            <person name="Nagy L.G."/>
            <person name="Floudas D."/>
            <person name="Copeland A."/>
            <person name="Barry K.W."/>
            <person name="Cichocki N."/>
            <person name="Veneault-Fourrey C."/>
            <person name="LaButti K."/>
            <person name="Lindquist E.A."/>
            <person name="Lipzen A."/>
            <person name="Lundell T."/>
            <person name="Morin E."/>
            <person name="Murat C."/>
            <person name="Sun H."/>
            <person name="Tunlid A."/>
            <person name="Henrissat B."/>
            <person name="Grigoriev I.V."/>
            <person name="Hibbett D.S."/>
            <person name="Martin F."/>
            <person name="Nordberg H.P."/>
            <person name="Cantor M.N."/>
            <person name="Hua S.X."/>
        </authorList>
    </citation>
    <scope>NUCLEOTIDE SEQUENCE [LARGE SCALE GENOMIC DNA]</scope>
    <source>
        <strain evidence="2 3">Marx 270</strain>
    </source>
</reference>
<keyword evidence="3" id="KW-1185">Reference proteome</keyword>
<feature type="compositionally biased region" description="Polar residues" evidence="1">
    <location>
        <begin position="27"/>
        <end position="41"/>
    </location>
</feature>
<evidence type="ECO:0000313" key="2">
    <source>
        <dbReference type="EMBL" id="KIO02013.1"/>
    </source>
</evidence>
<name>A0A0C3IYY5_PISTI</name>
<accession>A0A0C3IYY5</accession>